<dbReference type="InterPro" id="IPR058530">
    <property type="entry name" value="Baseplate_J-like_C"/>
</dbReference>
<dbReference type="Proteomes" id="UP000196536">
    <property type="component" value="Unassembled WGS sequence"/>
</dbReference>
<dbReference type="PIRSF" id="PIRSF020481">
    <property type="entry name" value="BAP"/>
    <property type="match status" value="1"/>
</dbReference>
<dbReference type="PANTHER" id="PTHR35862:SF1">
    <property type="entry name" value="FELS-2 PROPHAGE PROTEIN"/>
    <property type="match status" value="1"/>
</dbReference>
<dbReference type="AlphaFoldDB" id="A0A1Z9Z2J1"/>
<accession>A0A1Z9Z2J1</accession>
<evidence type="ECO:0000313" key="4">
    <source>
        <dbReference type="Proteomes" id="UP000196536"/>
    </source>
</evidence>
<dbReference type="InterPro" id="IPR014507">
    <property type="entry name" value="Baseplate_assembly_J_pred"/>
</dbReference>
<comment type="caution">
    <text evidence="3">The sequence shown here is derived from an EMBL/GenBank/DDBJ whole genome shotgun (WGS) entry which is preliminary data.</text>
</comment>
<evidence type="ECO:0000259" key="1">
    <source>
        <dbReference type="Pfam" id="PF26078"/>
    </source>
</evidence>
<organism evidence="3 4">
    <name type="scientific">Acinetobacter populi</name>
    <dbReference type="NCBI Taxonomy" id="1582270"/>
    <lineage>
        <taxon>Bacteria</taxon>
        <taxon>Pseudomonadati</taxon>
        <taxon>Pseudomonadota</taxon>
        <taxon>Gammaproteobacteria</taxon>
        <taxon>Moraxellales</taxon>
        <taxon>Moraxellaceae</taxon>
        <taxon>Acinetobacter</taxon>
    </lineage>
</organism>
<dbReference type="Pfam" id="PF26079">
    <property type="entry name" value="Baseplate_J_C"/>
    <property type="match status" value="1"/>
</dbReference>
<dbReference type="InterPro" id="IPR052726">
    <property type="entry name" value="Phage_Baseplate_Hub"/>
</dbReference>
<reference evidence="3 4" key="1">
    <citation type="submission" date="2017-05" db="EMBL/GenBank/DDBJ databases">
        <title>Acinetobacter populi ANC 5415 (= PBJ7), whole genome shotgun sequencing project.</title>
        <authorList>
            <person name="Nemec A."/>
            <person name="Radolfova-Krizova L."/>
        </authorList>
    </citation>
    <scope>NUCLEOTIDE SEQUENCE [LARGE SCALE GENOMIC DNA]</scope>
    <source>
        <strain evidence="3 4">PBJ7</strain>
    </source>
</reference>
<name>A0A1Z9Z2J1_9GAMM</name>
<proteinExistence type="predicted"/>
<gene>
    <name evidence="3" type="ORF">CAP51_03595</name>
</gene>
<protein>
    <submittedName>
        <fullName evidence="3">Baseplate assembly protein</fullName>
    </submittedName>
</protein>
<evidence type="ECO:0000259" key="2">
    <source>
        <dbReference type="Pfam" id="PF26079"/>
    </source>
</evidence>
<dbReference type="Pfam" id="PF26078">
    <property type="entry name" value="Baseplate_J_M"/>
    <property type="match status" value="1"/>
</dbReference>
<dbReference type="EMBL" id="NEXX01000001">
    <property type="protein sequence ID" value="OUY08708.1"/>
    <property type="molecule type" value="Genomic_DNA"/>
</dbReference>
<feature type="domain" description="Baseplate J-like central" evidence="1">
    <location>
        <begin position="138"/>
        <end position="210"/>
    </location>
</feature>
<keyword evidence="4" id="KW-1185">Reference proteome</keyword>
<evidence type="ECO:0000313" key="3">
    <source>
        <dbReference type="EMBL" id="OUY08708.1"/>
    </source>
</evidence>
<dbReference type="PANTHER" id="PTHR35862">
    <property type="entry name" value="FELS-2 PROPHAGE PROTEIN"/>
    <property type="match status" value="1"/>
</dbReference>
<dbReference type="RefSeq" id="WP_087619371.1">
    <property type="nucleotide sequence ID" value="NZ_NEXX01000001.1"/>
</dbReference>
<dbReference type="InterPro" id="IPR058531">
    <property type="entry name" value="Baseplate_J_M"/>
</dbReference>
<sequence length="303" mass="33423">MSIVDFNQLDPPNIIETIDFEQIYNDRKNALIALYTESEEKADITDLLSRESEPLCKFLQENAYREIILRQRINIAARALLLAYATGNDLDQLAANFNVLRLIITPADSTKNPPKSAIYESDEAFRERIQLSFDTLSVAGPEAAYKKFARDADGRVGDVSVVSPQPAYITLTILQADSQNGSASPELVEIVEKAVTAEDKRPIGDRVTVQSAQIINYSISAKLFIGKDPEAANLLQQAIKNVTDYATKQKRIGRSIRLSAIYAALHIEGVSRLELISPTEDVVLTSEQASYCTDISIIIGGVE</sequence>
<dbReference type="OrthoDB" id="9793802at2"/>
<feature type="domain" description="Baseplate J-like C-terminal" evidence="2">
    <location>
        <begin position="217"/>
        <end position="298"/>
    </location>
</feature>